<dbReference type="CDD" id="cd06529">
    <property type="entry name" value="S24_LexA-like"/>
    <property type="match status" value="1"/>
</dbReference>
<dbReference type="InterPro" id="IPR039418">
    <property type="entry name" value="LexA-like"/>
</dbReference>
<dbReference type="Proteomes" id="UP001227095">
    <property type="component" value="Chromosome"/>
</dbReference>
<reference evidence="2 3" key="1">
    <citation type="submission" date="2023-04" db="EMBL/GenBank/DDBJ databases">
        <title>Neorhizobium petrolearium OS53, complete genome.</title>
        <authorList>
            <person name="Yu T."/>
        </authorList>
    </citation>
    <scope>NUCLEOTIDE SEQUENCE [LARGE SCALE GENOMIC DNA]</scope>
    <source>
        <strain evidence="2 3">OS53</strain>
    </source>
</reference>
<dbReference type="InterPro" id="IPR015927">
    <property type="entry name" value="Peptidase_S24_S26A/B/C"/>
</dbReference>
<gene>
    <name evidence="2" type="ORF">QEO92_00650</name>
</gene>
<organism evidence="2 3">
    <name type="scientific">Neorhizobium petrolearium</name>
    <dbReference type="NCBI Taxonomy" id="515361"/>
    <lineage>
        <taxon>Bacteria</taxon>
        <taxon>Pseudomonadati</taxon>
        <taxon>Pseudomonadota</taxon>
        <taxon>Alphaproteobacteria</taxon>
        <taxon>Hyphomicrobiales</taxon>
        <taxon>Rhizobiaceae</taxon>
        <taxon>Rhizobium/Agrobacterium group</taxon>
        <taxon>Neorhizobium</taxon>
    </lineage>
</organism>
<evidence type="ECO:0000259" key="1">
    <source>
        <dbReference type="Pfam" id="PF00717"/>
    </source>
</evidence>
<dbReference type="Gene3D" id="2.10.109.10">
    <property type="entry name" value="Umud Fragment, subunit A"/>
    <property type="match status" value="1"/>
</dbReference>
<feature type="domain" description="Peptidase S24/S26A/S26B/S26C" evidence="1">
    <location>
        <begin position="54"/>
        <end position="170"/>
    </location>
</feature>
<dbReference type="SUPFAM" id="SSF51306">
    <property type="entry name" value="LexA/Signal peptidase"/>
    <property type="match status" value="1"/>
</dbReference>
<evidence type="ECO:0000313" key="3">
    <source>
        <dbReference type="Proteomes" id="UP001227095"/>
    </source>
</evidence>
<keyword evidence="3" id="KW-1185">Reference proteome</keyword>
<name>A0ABY8M257_9HYPH</name>
<dbReference type="Pfam" id="PF00717">
    <property type="entry name" value="Peptidase_S24"/>
    <property type="match status" value="1"/>
</dbReference>
<evidence type="ECO:0000313" key="2">
    <source>
        <dbReference type="EMBL" id="WGI68643.1"/>
    </source>
</evidence>
<accession>A0ABY8M257</accession>
<sequence>MLAANKPDLVRGWRAKDALPRIDSLIQIAPVLETTPEYLAFGIETEANQSVPKISWVNAGAFGTADPVVDISDAPRVEVAGLGDGEFYALDIIGDSMDRISPEGSVIIVNRKDKRLVQNACYIVLDGHGGATYKRYRQSPTRFEPVSTNPAHEPIFPDNDNIPEIFGRVIMTIVRM</sequence>
<dbReference type="EMBL" id="CP123000">
    <property type="protein sequence ID" value="WGI68643.1"/>
    <property type="molecule type" value="Genomic_DNA"/>
</dbReference>
<dbReference type="InterPro" id="IPR036286">
    <property type="entry name" value="LexA/Signal_pep-like_sf"/>
</dbReference>
<proteinExistence type="predicted"/>
<protein>
    <submittedName>
        <fullName evidence="2">S24 family peptidase</fullName>
    </submittedName>
</protein>
<dbReference type="RefSeq" id="WP_227701804.1">
    <property type="nucleotide sequence ID" value="NZ_CP123000.1"/>
</dbReference>